<dbReference type="PANTHER" id="PTHR11022:SF41">
    <property type="entry name" value="PEPTIDOGLYCAN-RECOGNITION PROTEIN LC-RELATED"/>
    <property type="match status" value="1"/>
</dbReference>
<feature type="domain" description="Peptidoglycan recognition protein family" evidence="3">
    <location>
        <begin position="40"/>
        <end position="194"/>
    </location>
</feature>
<evidence type="ECO:0000259" key="3">
    <source>
        <dbReference type="SMART" id="SM00701"/>
    </source>
</evidence>
<gene>
    <name evidence="4" type="ORF">F0L68_36985</name>
</gene>
<evidence type="ECO:0000313" key="5">
    <source>
        <dbReference type="Proteomes" id="UP000323454"/>
    </source>
</evidence>
<feature type="domain" description="N-acetylmuramoyl-L-alanine amidase" evidence="2">
    <location>
        <begin position="52"/>
        <end position="201"/>
    </location>
</feature>
<dbReference type="SMART" id="SM00644">
    <property type="entry name" value="Ami_2"/>
    <property type="match status" value="1"/>
</dbReference>
<dbReference type="PANTHER" id="PTHR11022">
    <property type="entry name" value="PEPTIDOGLYCAN RECOGNITION PROTEIN"/>
    <property type="match status" value="1"/>
</dbReference>
<dbReference type="Proteomes" id="UP000323454">
    <property type="component" value="Unassembled WGS sequence"/>
</dbReference>
<organism evidence="4 5">
    <name type="scientific">Solihabitans fulvus</name>
    <dbReference type="NCBI Taxonomy" id="1892852"/>
    <lineage>
        <taxon>Bacteria</taxon>
        <taxon>Bacillati</taxon>
        <taxon>Actinomycetota</taxon>
        <taxon>Actinomycetes</taxon>
        <taxon>Pseudonocardiales</taxon>
        <taxon>Pseudonocardiaceae</taxon>
        <taxon>Solihabitans</taxon>
    </lineage>
</organism>
<dbReference type="RefSeq" id="WP_149854562.1">
    <property type="nucleotide sequence ID" value="NZ_VUOB01000077.1"/>
</dbReference>
<dbReference type="InterPro" id="IPR036505">
    <property type="entry name" value="Amidase/PGRP_sf"/>
</dbReference>
<comment type="similarity">
    <text evidence="1">Belongs to the N-acetylmuramoyl-L-alanine amidase 2 family.</text>
</comment>
<keyword evidence="5" id="KW-1185">Reference proteome</keyword>
<dbReference type="GO" id="GO:0008270">
    <property type="term" value="F:zinc ion binding"/>
    <property type="evidence" value="ECO:0007669"/>
    <property type="project" value="InterPro"/>
</dbReference>
<dbReference type="CDD" id="cd06583">
    <property type="entry name" value="PGRP"/>
    <property type="match status" value="1"/>
</dbReference>
<dbReference type="InterPro" id="IPR002502">
    <property type="entry name" value="Amidase_domain"/>
</dbReference>
<dbReference type="OrthoDB" id="514320at2"/>
<reference evidence="4 5" key="1">
    <citation type="submission" date="2019-09" db="EMBL/GenBank/DDBJ databases">
        <title>Goodfellowia gen. nov., a new genus of the Pseudonocardineae related to Actinoalloteichus, containing Goodfellowia coeruleoviolacea gen. nov., comb. nov. gen. nov., comb. nov.</title>
        <authorList>
            <person name="Labeda D."/>
        </authorList>
    </citation>
    <scope>NUCLEOTIDE SEQUENCE [LARGE SCALE GENOMIC DNA]</scope>
    <source>
        <strain evidence="4 5">AN110305</strain>
    </source>
</reference>
<dbReference type="GO" id="GO:0009253">
    <property type="term" value="P:peptidoglycan catabolic process"/>
    <property type="evidence" value="ECO:0007669"/>
    <property type="project" value="InterPro"/>
</dbReference>
<proteinExistence type="inferred from homology"/>
<dbReference type="InterPro" id="IPR015510">
    <property type="entry name" value="PGRP"/>
</dbReference>
<accession>A0A5B2WNS9</accession>
<reference evidence="4 5" key="2">
    <citation type="submission" date="2019-09" db="EMBL/GenBank/DDBJ databases">
        <authorList>
            <person name="Jin C."/>
        </authorList>
    </citation>
    <scope>NUCLEOTIDE SEQUENCE [LARGE SCALE GENOMIC DNA]</scope>
    <source>
        <strain evidence="4 5">AN110305</strain>
    </source>
</reference>
<dbReference type="SMART" id="SM00701">
    <property type="entry name" value="PGRP"/>
    <property type="match status" value="1"/>
</dbReference>
<evidence type="ECO:0000256" key="1">
    <source>
        <dbReference type="ARBA" id="ARBA00007553"/>
    </source>
</evidence>
<dbReference type="EMBL" id="VUOB01000077">
    <property type="protein sequence ID" value="KAA2252146.1"/>
    <property type="molecule type" value="Genomic_DNA"/>
</dbReference>
<dbReference type="InterPro" id="IPR006619">
    <property type="entry name" value="PGRP_domain_met/bac"/>
</dbReference>
<evidence type="ECO:0000313" key="4">
    <source>
        <dbReference type="EMBL" id="KAA2252146.1"/>
    </source>
</evidence>
<name>A0A5B2WNS9_9PSEU</name>
<dbReference type="Pfam" id="PF01510">
    <property type="entry name" value="Amidase_2"/>
    <property type="match status" value="1"/>
</dbReference>
<dbReference type="SUPFAM" id="SSF55846">
    <property type="entry name" value="N-acetylmuramoyl-L-alanine amidase-like"/>
    <property type="match status" value="1"/>
</dbReference>
<protein>
    <submittedName>
        <fullName evidence="4">N-acetylmuramoyl-L-alanine amidase</fullName>
    </submittedName>
</protein>
<comment type="caution">
    <text evidence="4">The sequence shown here is derived from an EMBL/GenBank/DDBJ whole genome shotgun (WGS) entry which is preliminary data.</text>
</comment>
<dbReference type="Gene3D" id="3.40.80.10">
    <property type="entry name" value="Peptidoglycan recognition protein-like"/>
    <property type="match status" value="1"/>
</dbReference>
<dbReference type="InterPro" id="IPR006311">
    <property type="entry name" value="TAT_signal"/>
</dbReference>
<dbReference type="AlphaFoldDB" id="A0A5B2WNS9"/>
<dbReference type="GO" id="GO:0008745">
    <property type="term" value="F:N-acetylmuramoyl-L-alanine amidase activity"/>
    <property type="evidence" value="ECO:0007669"/>
    <property type="project" value="InterPro"/>
</dbReference>
<evidence type="ECO:0000259" key="2">
    <source>
        <dbReference type="SMART" id="SM00644"/>
    </source>
</evidence>
<sequence>MTPVDRRTLLRGIAGTGVLLGVGLSVGVAAAQQASATALLPISSCDDWGARPPAGTPVVVNSPAARILVHHTVMDDTPDTTREQAYTLARDIQNLHMDTNGWLDTGQHFTNSKAGFLMEGRHGSLDALRAGDHMIQGAHCPGQNSVAIGIENQGNYMDVEPSVDLWQSLVSLCVVVCQQYGVPATEIYGHRDYLSTTQCPGDKLYAQLPRLRSEVAAVLG</sequence>
<dbReference type="PROSITE" id="PS51318">
    <property type="entry name" value="TAT"/>
    <property type="match status" value="1"/>
</dbReference>